<feature type="compositionally biased region" description="Basic and acidic residues" evidence="18">
    <location>
        <begin position="41"/>
        <end position="52"/>
    </location>
</feature>
<evidence type="ECO:0000256" key="5">
    <source>
        <dbReference type="ARBA" id="ARBA00022723"/>
    </source>
</evidence>
<dbReference type="InterPro" id="IPR038248">
    <property type="entry name" value="Dicer_dimer_sf"/>
</dbReference>
<keyword evidence="14" id="KW-0051">Antiviral defense</keyword>
<dbReference type="GO" id="GO:0046872">
    <property type="term" value="F:metal ion binding"/>
    <property type="evidence" value="ECO:0007669"/>
    <property type="project" value="UniProtKB-KW"/>
</dbReference>
<evidence type="ECO:0000256" key="10">
    <source>
        <dbReference type="ARBA" id="ARBA00022833"/>
    </source>
</evidence>
<dbReference type="Pfam" id="PF04851">
    <property type="entry name" value="ResIII"/>
    <property type="match status" value="1"/>
</dbReference>
<accession>A0AA97NW82</accession>
<evidence type="ECO:0000259" key="21">
    <source>
        <dbReference type="PROSITE" id="PS51192"/>
    </source>
</evidence>
<evidence type="ECO:0000256" key="16">
    <source>
        <dbReference type="ARBA" id="ARBA00035116"/>
    </source>
</evidence>
<evidence type="ECO:0000256" key="15">
    <source>
        <dbReference type="ARBA" id="ARBA00023211"/>
    </source>
</evidence>
<keyword evidence="8" id="KW-0378">Hydrolase</keyword>
<dbReference type="InterPro" id="IPR036389">
    <property type="entry name" value="RNase_III_sf"/>
</dbReference>
<organism evidence="24">
    <name type="scientific">Pyricularia oryzae (strain Y34)</name>
    <name type="common">Rice blast fungus</name>
    <name type="synonym">Magnaporthe oryzae</name>
    <dbReference type="NCBI Taxonomy" id="1143189"/>
    <lineage>
        <taxon>Eukaryota</taxon>
        <taxon>Fungi</taxon>
        <taxon>Dikarya</taxon>
        <taxon>Ascomycota</taxon>
        <taxon>Pezizomycotina</taxon>
        <taxon>Sordariomycetes</taxon>
        <taxon>Sordariomycetidae</taxon>
        <taxon>Magnaporthales</taxon>
        <taxon>Pyriculariaceae</taxon>
        <taxon>Pyricularia</taxon>
    </lineage>
</organism>
<evidence type="ECO:0000256" key="14">
    <source>
        <dbReference type="ARBA" id="ARBA00023118"/>
    </source>
</evidence>
<dbReference type="CDD" id="cd18802">
    <property type="entry name" value="SF2_C_dicer"/>
    <property type="match status" value="1"/>
</dbReference>
<dbReference type="GO" id="GO:0005524">
    <property type="term" value="F:ATP binding"/>
    <property type="evidence" value="ECO:0007669"/>
    <property type="project" value="UniProtKB-KW"/>
</dbReference>
<dbReference type="GO" id="GO:0005634">
    <property type="term" value="C:nucleus"/>
    <property type="evidence" value="ECO:0007669"/>
    <property type="project" value="TreeGrafter"/>
</dbReference>
<reference evidence="24" key="1">
    <citation type="journal article" date="2012" name="PLoS Genet.">
        <title>Comparative analysis of the genomes of two field isolates of the rice blast fungus Magnaporthe oryzae.</title>
        <authorList>
            <person name="Xue M."/>
            <person name="Yang J."/>
            <person name="Li Z."/>
            <person name="Hu S."/>
            <person name="Yao N."/>
            <person name="Dean R.A."/>
            <person name="Zhao W."/>
            <person name="Shen M."/>
            <person name="Zhang H."/>
            <person name="Li C."/>
            <person name="Liu L."/>
            <person name="Cao L."/>
            <person name="Xu X."/>
            <person name="Xing Y."/>
            <person name="Hsiang T."/>
            <person name="Zhang Z."/>
            <person name="Xu J.R."/>
            <person name="Peng Y.L."/>
        </authorList>
    </citation>
    <scope>NUCLEOTIDE SEQUENCE</scope>
    <source>
        <strain evidence="24">Y34</strain>
    </source>
</reference>
<feature type="domain" description="Helicase C-terminal" evidence="22">
    <location>
        <begin position="439"/>
        <end position="607"/>
    </location>
</feature>
<evidence type="ECO:0000313" key="24">
    <source>
        <dbReference type="EMBL" id="ELQ37466.1"/>
    </source>
</evidence>
<dbReference type="GO" id="GO:0004386">
    <property type="term" value="F:helicase activity"/>
    <property type="evidence" value="ECO:0007669"/>
    <property type="project" value="UniProtKB-KW"/>
</dbReference>
<comment type="cofactor">
    <cofactor evidence="2">
        <name>Mg(2+)</name>
        <dbReference type="ChEBI" id="CHEBI:18420"/>
    </cofactor>
</comment>
<evidence type="ECO:0000256" key="8">
    <source>
        <dbReference type="ARBA" id="ARBA00022801"/>
    </source>
</evidence>
<dbReference type="InterPro" id="IPR001650">
    <property type="entry name" value="Helicase_C-like"/>
</dbReference>
<evidence type="ECO:0000256" key="17">
    <source>
        <dbReference type="PROSITE-ProRule" id="PRU00657"/>
    </source>
</evidence>
<keyword evidence="5" id="KW-0479">Metal-binding</keyword>
<dbReference type="PROSITE" id="PS51192">
    <property type="entry name" value="HELICASE_ATP_BIND_1"/>
    <property type="match status" value="1"/>
</dbReference>
<feature type="domain" description="Dicer dsRNA-binding fold" evidence="23">
    <location>
        <begin position="639"/>
        <end position="729"/>
    </location>
</feature>
<evidence type="ECO:0000256" key="4">
    <source>
        <dbReference type="ARBA" id="ARBA00022721"/>
    </source>
</evidence>
<dbReference type="GO" id="GO:0005737">
    <property type="term" value="C:cytoplasm"/>
    <property type="evidence" value="ECO:0007669"/>
    <property type="project" value="TreeGrafter"/>
</dbReference>
<proteinExistence type="inferred from homology"/>
<dbReference type="PROSITE" id="PS50821">
    <property type="entry name" value="PAZ"/>
    <property type="match status" value="1"/>
</dbReference>
<dbReference type="GO" id="GO:0003723">
    <property type="term" value="F:RNA binding"/>
    <property type="evidence" value="ECO:0007669"/>
    <property type="project" value="UniProtKB-UniRule"/>
</dbReference>
<evidence type="ECO:0000259" key="19">
    <source>
        <dbReference type="PROSITE" id="PS50142"/>
    </source>
</evidence>
<keyword evidence="11" id="KW-0067">ATP-binding</keyword>
<dbReference type="PROSITE" id="PS50142">
    <property type="entry name" value="RNASE_3_2"/>
    <property type="match status" value="2"/>
</dbReference>
<dbReference type="FunFam" id="3.40.50.300:FF:000628">
    <property type="entry name" value="Endoribonuclease Dicer"/>
    <property type="match status" value="1"/>
</dbReference>
<comment type="cofactor">
    <cofactor evidence="1">
        <name>Mn(2+)</name>
        <dbReference type="ChEBI" id="CHEBI:29035"/>
    </cofactor>
</comment>
<dbReference type="Pfam" id="PF00271">
    <property type="entry name" value="Helicase_C"/>
    <property type="match status" value="1"/>
</dbReference>
<dbReference type="GO" id="GO:0030422">
    <property type="term" value="P:siRNA processing"/>
    <property type="evidence" value="ECO:0007669"/>
    <property type="project" value="TreeGrafter"/>
</dbReference>
<dbReference type="CDD" id="cd00593">
    <property type="entry name" value="RIBOc"/>
    <property type="match status" value="2"/>
</dbReference>
<dbReference type="InterPro" id="IPR005034">
    <property type="entry name" value="Dicer_dimerisation"/>
</dbReference>
<evidence type="ECO:0000256" key="1">
    <source>
        <dbReference type="ARBA" id="ARBA00001936"/>
    </source>
</evidence>
<evidence type="ECO:0000256" key="11">
    <source>
        <dbReference type="ARBA" id="ARBA00022840"/>
    </source>
</evidence>
<dbReference type="InterPro" id="IPR014001">
    <property type="entry name" value="Helicase_ATP-bd"/>
</dbReference>
<feature type="compositionally biased region" description="Basic and acidic residues" evidence="18">
    <location>
        <begin position="1"/>
        <end position="20"/>
    </location>
</feature>
<evidence type="ECO:0000256" key="7">
    <source>
        <dbReference type="ARBA" id="ARBA00022741"/>
    </source>
</evidence>
<dbReference type="FunFam" id="1.10.1520.10:FF:000015">
    <property type="entry name" value="Dicer-like protein 1"/>
    <property type="match status" value="1"/>
</dbReference>
<dbReference type="Pfam" id="PF03368">
    <property type="entry name" value="Dicer_dimer"/>
    <property type="match status" value="1"/>
</dbReference>
<feature type="domain" description="Helicase ATP-binding" evidence="21">
    <location>
        <begin position="115"/>
        <end position="298"/>
    </location>
</feature>
<evidence type="ECO:0000259" key="22">
    <source>
        <dbReference type="PROSITE" id="PS51194"/>
    </source>
</evidence>
<dbReference type="Gene3D" id="3.30.160.380">
    <property type="entry name" value="Dicer dimerisation domain"/>
    <property type="match status" value="1"/>
</dbReference>
<feature type="domain" description="PAZ" evidence="20">
    <location>
        <begin position="888"/>
        <end position="1012"/>
    </location>
</feature>
<dbReference type="SMART" id="SM00490">
    <property type="entry name" value="HELICc"/>
    <property type="match status" value="1"/>
</dbReference>
<keyword evidence="15" id="KW-0464">Manganese</keyword>
<evidence type="ECO:0000259" key="20">
    <source>
        <dbReference type="PROSITE" id="PS50821"/>
    </source>
</evidence>
<dbReference type="Gene3D" id="1.10.1520.10">
    <property type="entry name" value="Ribonuclease III domain"/>
    <property type="match status" value="2"/>
</dbReference>
<evidence type="ECO:0000256" key="9">
    <source>
        <dbReference type="ARBA" id="ARBA00022806"/>
    </source>
</evidence>
<feature type="domain" description="RNase III" evidence="19">
    <location>
        <begin position="1243"/>
        <end position="1406"/>
    </location>
</feature>
<dbReference type="SUPFAM" id="SSF69065">
    <property type="entry name" value="RNase III domain-like"/>
    <property type="match status" value="2"/>
</dbReference>
<keyword evidence="4" id="KW-0930">Antiviral protein</keyword>
<comment type="similarity">
    <text evidence="16 17">Belongs to the helicase family. Dicer subfamily.</text>
</comment>
<dbReference type="InterPro" id="IPR027417">
    <property type="entry name" value="P-loop_NTPase"/>
</dbReference>
<dbReference type="GO" id="GO:0051607">
    <property type="term" value="P:defense response to virus"/>
    <property type="evidence" value="ECO:0007669"/>
    <property type="project" value="UniProtKB-KW"/>
</dbReference>
<dbReference type="EMBL" id="JH793872">
    <property type="protein sequence ID" value="ELQ37466.1"/>
    <property type="molecule type" value="Genomic_DNA"/>
</dbReference>
<dbReference type="Pfam" id="PF00636">
    <property type="entry name" value="Ribonuclease_3"/>
    <property type="match status" value="2"/>
</dbReference>
<evidence type="ECO:0000256" key="18">
    <source>
        <dbReference type="SAM" id="MobiDB-lite"/>
    </source>
</evidence>
<evidence type="ECO:0000256" key="3">
    <source>
        <dbReference type="ARBA" id="ARBA00020797"/>
    </source>
</evidence>
<dbReference type="PANTHER" id="PTHR14950">
    <property type="entry name" value="DICER-RELATED"/>
    <property type="match status" value="1"/>
</dbReference>
<dbReference type="GO" id="GO:0004525">
    <property type="term" value="F:ribonuclease III activity"/>
    <property type="evidence" value="ECO:0007669"/>
    <property type="project" value="InterPro"/>
</dbReference>
<keyword evidence="7" id="KW-0547">Nucleotide-binding</keyword>
<evidence type="ECO:0000256" key="6">
    <source>
        <dbReference type="ARBA" id="ARBA00022737"/>
    </source>
</evidence>
<evidence type="ECO:0000256" key="13">
    <source>
        <dbReference type="ARBA" id="ARBA00022884"/>
    </source>
</evidence>
<dbReference type="GO" id="GO:0003677">
    <property type="term" value="F:DNA binding"/>
    <property type="evidence" value="ECO:0007669"/>
    <property type="project" value="InterPro"/>
</dbReference>
<dbReference type="InterPro" id="IPR003100">
    <property type="entry name" value="PAZ_dom"/>
</dbReference>
<protein>
    <recommendedName>
        <fullName evidence="3">Dicer-like protein 1</fullName>
    </recommendedName>
</protein>
<feature type="domain" description="RNase III" evidence="19">
    <location>
        <begin position="1080"/>
        <end position="1190"/>
    </location>
</feature>
<name>A0AA97NW82_PYRO3</name>
<evidence type="ECO:0000259" key="23">
    <source>
        <dbReference type="PROSITE" id="PS51327"/>
    </source>
</evidence>
<evidence type="ECO:0000256" key="12">
    <source>
        <dbReference type="ARBA" id="ARBA00022842"/>
    </source>
</evidence>
<keyword evidence="13 17" id="KW-0694">RNA-binding</keyword>
<evidence type="ECO:0000256" key="2">
    <source>
        <dbReference type="ARBA" id="ARBA00001946"/>
    </source>
</evidence>
<keyword evidence="9" id="KW-0347">Helicase</keyword>
<dbReference type="PANTHER" id="PTHR14950:SF62">
    <property type="entry name" value="DICER-LIKE PROTEIN 1"/>
    <property type="match status" value="1"/>
</dbReference>
<dbReference type="PROSITE" id="PS51327">
    <property type="entry name" value="DICER_DSRBF"/>
    <property type="match status" value="1"/>
</dbReference>
<dbReference type="InterPro" id="IPR000999">
    <property type="entry name" value="RNase_III_dom"/>
</dbReference>
<dbReference type="Pfam" id="PF24995">
    <property type="entry name" value="DSRM_2"/>
    <property type="match status" value="1"/>
</dbReference>
<gene>
    <name evidence="24" type="ORF">OOU_Y34scaffold00592g14</name>
</gene>
<feature type="region of interest" description="Disordered" evidence="18">
    <location>
        <begin position="1"/>
        <end position="52"/>
    </location>
</feature>
<dbReference type="CDD" id="cd18034">
    <property type="entry name" value="DEXHc_dicer"/>
    <property type="match status" value="1"/>
</dbReference>
<dbReference type="SMART" id="SM00487">
    <property type="entry name" value="DEXDc"/>
    <property type="match status" value="1"/>
</dbReference>
<keyword evidence="10" id="KW-0862">Zinc</keyword>
<dbReference type="InterPro" id="IPR006935">
    <property type="entry name" value="Helicase/UvrB_N"/>
</dbReference>
<dbReference type="SMART" id="SM00535">
    <property type="entry name" value="RIBOc"/>
    <property type="match status" value="2"/>
</dbReference>
<keyword evidence="6" id="KW-0677">Repeat</keyword>
<keyword evidence="12" id="KW-0460">Magnesium</keyword>
<dbReference type="GO" id="GO:0050688">
    <property type="term" value="P:regulation of defense response to virus"/>
    <property type="evidence" value="ECO:0007669"/>
    <property type="project" value="UniProtKB-KW"/>
</dbReference>
<dbReference type="Proteomes" id="UP000011086">
    <property type="component" value="Unassembled WGS sequence"/>
</dbReference>
<dbReference type="PROSITE" id="PS00517">
    <property type="entry name" value="RNASE_3_1"/>
    <property type="match status" value="1"/>
</dbReference>
<sequence length="1658" mass="188280">MEVHDGLKSPDKAAKSRYDDDRIDQDSEDEAVRLVANPDPSKPRKISERKRADQAAFESWVNDNKIRLSLPSATKSRRSGIRELFSSDETLETRPTRTRPRERVIEGPREYQIELFERAKQKNTIAVLDTGTGKTLIAILLIRHIIELELGARWQGREKRITFFLVDKVALVRQQTDHIRANLDFPVTGLHGDTVRNLWYSKEYFEKLLQEQEVVVCTAEILYRCLHRSYLNISQVSLVVFDEAHHAKKNHVYARIIKDFYLMEEDCQKRPRIFGMTASPIDTKDTCISYERATHELESLLHSEIATISDRDLLKVIGSRPQEVRKSYARVLRQENTELCNQLRELVGNHPLFKQTFDSAEFAVTELGAWCADKLWELCFREEAVSTLDGRVEGSRARDPDEVGESSHEVSNAREALSLVQQWSFSPPEDGSLSTKTHKLIEILAECFSQASAGNAIQCIVFVKRRDTAVLLNALCEQAEIRTKIPDLKGAFLIGAGRGGNAAFTTTRQQEQTVSRFRDGEINCLFATSIAEEGLDIPGCNVVIRFDLHGTTIQYIQSRGRARMRNSWFIHMTEFGNPEHNRRWFQDRVNEQKMRDFCLSLPKDRIMEKAEVDDVLRGDQSQKIFVVPGSKASLTFKQSLVVLAEFVATLPARPDEILSVDYTVVPVFGGFQGEVYLPASSPLRSAMGGVYRSKQLAKCAAAYAMCIQLYNSNYLDDHLKSTLAKVLPAMRNARLAVSSKKRKSYNMRTKPVLWSEVGPLTELYAMVLSLAQPGAAYYHSRPILLLTRKPLPEIAQFPLFFGKGSSRRSNVRCIPLAHPWSPTTTQVEGICAFTLCIFRDIFSKDFQASGTDMPYFLAPSTGIEHGTDLSSLVNPERIIDWATVHRTTTTDRVPYNFNEPDEFFQDKYVSDPFDGSRKFFMRKVRRDLKPQDKVPEGVPAPSKWRAVEHTILNYSVSLWKKSRAGHNSRQDQPVVEAELAPLRRNLLDETDGENSTGPQTCYLVLETLLISQIPVDTVVMAYTFPAIIYRLENSLISLEACQNLGLDIPIDIALIAMTKDSDNSDDHDEAPINFQSGMGQNYERLEFLGDCFLKMATSIALYTLVEGDEFEYHVERMLDICNKNLLNWALESNLQEHIRSKSFNRRTWYPPGLKLLKGKKTEVDDEHALGDKSIADVCEALIGAAYLTAQAQSSPNFDLAVKAVTVMTHSKTHTMQAWSDYYASYQCPEWLSTPPSQTQLELCSQIKNKMGYRFKNPRLLRCAFMHPSYPRQYENIPSYQRLEFLGDSLLDMVCVDYLFKKHPDKDPQWLTEHKMAMVSNQFFGCVAVGLGFHRHLIHMQPALGGSITEWAELVTKKREEARQLAVRRGQREEDYARDFWIEVHHPPKCLPDILEAYVGALFVDTGYDYSAVVGFFDRHIKPYFADMSIYDMYSSKHPVTHITSIITTQFGCSSFRLMVHEIPDDVQGEGLVTGAVKVVAACMIHGEVRCHAVAASGRYAKLAVAKQAVAIYEDMSPTEFRLRHGCNCKPEDGDGDHGVLVDHRADCEPEEPLRKQDPPAKSVVDVDGKTIAEMRLRHSKQMNDQEECLSWVLPPKMNCAMGSWRFRQSESACIHYSPNPRQRVNYLAERYGFSVRTPIGGKQHPANDLPVITYLLAK</sequence>
<dbReference type="SUPFAM" id="SSF52540">
    <property type="entry name" value="P-loop containing nucleoside triphosphate hydrolases"/>
    <property type="match status" value="1"/>
</dbReference>
<dbReference type="PROSITE" id="PS51194">
    <property type="entry name" value="HELICASE_CTER"/>
    <property type="match status" value="1"/>
</dbReference>
<dbReference type="Gene3D" id="3.40.50.300">
    <property type="entry name" value="P-loop containing nucleotide triphosphate hydrolases"/>
    <property type="match status" value="2"/>
</dbReference>
<dbReference type="InterPro" id="IPR056755">
    <property type="entry name" value="DSRM_2"/>
</dbReference>